<dbReference type="InterPro" id="IPR002117">
    <property type="entry name" value="p53_tumour_suppressor"/>
</dbReference>
<keyword evidence="5 11" id="KW-0862">Zinc</keyword>
<feature type="binding site" evidence="11">
    <location>
        <position position="268"/>
    </location>
    <ligand>
        <name>Zn(2+)</name>
        <dbReference type="ChEBI" id="CHEBI:29105"/>
    </ligand>
</feature>
<comment type="similarity">
    <text evidence="2">Belongs to the p53 family.</text>
</comment>
<evidence type="ECO:0000256" key="6">
    <source>
        <dbReference type="ARBA" id="ARBA00023015"/>
    </source>
</evidence>
<dbReference type="Gene3D" id="2.60.40.720">
    <property type="match status" value="1"/>
</dbReference>
<comment type="subcellular location">
    <subcellularLocation>
        <location evidence="1">Nucleus</location>
    </subcellularLocation>
</comment>
<dbReference type="CDD" id="cd08367">
    <property type="entry name" value="P53"/>
    <property type="match status" value="1"/>
</dbReference>
<evidence type="ECO:0000313" key="13">
    <source>
        <dbReference type="EMBL" id="KAK4322497.1"/>
    </source>
</evidence>
<evidence type="ECO:0000256" key="10">
    <source>
        <dbReference type="ARBA" id="ARBA00023242"/>
    </source>
</evidence>
<evidence type="ECO:0000256" key="11">
    <source>
        <dbReference type="PIRSR" id="PIRSR602117-1"/>
    </source>
</evidence>
<dbReference type="GO" id="GO:0000981">
    <property type="term" value="F:DNA-binding transcription factor activity, RNA polymerase II-specific"/>
    <property type="evidence" value="ECO:0007669"/>
    <property type="project" value="TreeGrafter"/>
</dbReference>
<evidence type="ECO:0000256" key="7">
    <source>
        <dbReference type="ARBA" id="ARBA00023125"/>
    </source>
</evidence>
<dbReference type="Proteomes" id="UP001292094">
    <property type="component" value="Unassembled WGS sequence"/>
</dbReference>
<dbReference type="Pfam" id="PF00870">
    <property type="entry name" value="P53"/>
    <property type="match status" value="1"/>
</dbReference>
<keyword evidence="4 11" id="KW-0479">Metal-binding</keyword>
<reference evidence="13" key="1">
    <citation type="submission" date="2023-11" db="EMBL/GenBank/DDBJ databases">
        <title>Genome assemblies of two species of porcelain crab, Petrolisthes cinctipes and Petrolisthes manimaculis (Anomura: Porcellanidae).</title>
        <authorList>
            <person name="Angst P."/>
        </authorList>
    </citation>
    <scope>NUCLEOTIDE SEQUENCE</scope>
    <source>
        <strain evidence="13">PB745_02</strain>
        <tissue evidence="13">Gill</tissue>
    </source>
</reference>
<keyword evidence="9" id="KW-0804">Transcription</keyword>
<comment type="cofactor">
    <cofactor evidence="11">
        <name>Zn(2+)</name>
        <dbReference type="ChEBI" id="CHEBI:29105"/>
    </cofactor>
    <text evidence="11">Binds 1 zinc ion per subunit.</text>
</comment>
<evidence type="ECO:0000256" key="1">
    <source>
        <dbReference type="ARBA" id="ARBA00004123"/>
    </source>
</evidence>
<keyword evidence="7" id="KW-0238">DNA-binding</keyword>
<dbReference type="PANTHER" id="PTHR11447:SF16">
    <property type="entry name" value="P53 PROTEIN LONG FORM VARIANT 1"/>
    <property type="match status" value="1"/>
</dbReference>
<dbReference type="GO" id="GO:0046872">
    <property type="term" value="F:metal ion binding"/>
    <property type="evidence" value="ECO:0007669"/>
    <property type="project" value="UniProtKB-KW"/>
</dbReference>
<evidence type="ECO:0000256" key="3">
    <source>
        <dbReference type="ARBA" id="ARBA00022703"/>
    </source>
</evidence>
<dbReference type="GO" id="GO:0000978">
    <property type="term" value="F:RNA polymerase II cis-regulatory region sequence-specific DNA binding"/>
    <property type="evidence" value="ECO:0007669"/>
    <property type="project" value="TreeGrafter"/>
</dbReference>
<keyword evidence="14" id="KW-1185">Reference proteome</keyword>
<dbReference type="GO" id="GO:0005634">
    <property type="term" value="C:nucleus"/>
    <property type="evidence" value="ECO:0007669"/>
    <property type="project" value="UniProtKB-SubCell"/>
</dbReference>
<keyword evidence="10" id="KW-0539">Nucleus</keyword>
<name>A0AAE1QC87_9EUCA</name>
<dbReference type="PRINTS" id="PR00386">
    <property type="entry name" value="P53SUPPRESSR"/>
</dbReference>
<evidence type="ECO:0000256" key="9">
    <source>
        <dbReference type="ARBA" id="ARBA00023163"/>
    </source>
</evidence>
<dbReference type="PANTHER" id="PTHR11447">
    <property type="entry name" value="CELLULAR TUMOR ANTIGEN P53"/>
    <property type="match status" value="1"/>
</dbReference>
<dbReference type="GO" id="GO:0006915">
    <property type="term" value="P:apoptotic process"/>
    <property type="evidence" value="ECO:0007669"/>
    <property type="project" value="UniProtKB-KW"/>
</dbReference>
<gene>
    <name evidence="13" type="ORF">Pmani_006835</name>
</gene>
<sequence>MLPALRSRLSDLDRVSERIYAVWCGRDAYVLSSLQSSSPSSTCSTTEMSYYHTPQERGTMEDQQDSEPQFGQDVYSLFDNNFATLLEPSQDAPVEQEQQHIVFTQGVNRQTLYYENITQISEVEAGQREILASDGQVMGLPWGQVETERNLTVQSGPEHVILQAPAPQQQECGQSILVPDSSSAFLNNYPPSLQPWNGQFGFMALSLPTDNKDRNKWCYSQVRQKLYVCPNVAVPVNVMLTDWNCNASIYITPVYKDSRYRVEPVRRCYNCKVGQGQAHAEHIVQVEGEGCQYMFVNERYFVSTPLHPPPPGDVTSTLLVKIMCLTSCVGGPMRRPFCLVFTLRCNLTGNEIGRQVLDVKCCKCPSRDLLHEEKSFTGQHGKSAAESEKLSQVQTLASTISVGQKRKKTSNIKLEPGTGNRYENVPVPVELVSKVKAYVNALVAEQNIKQSHRAMLPFPDH</sequence>
<feature type="domain" description="p53 DNA-binding" evidence="12">
    <location>
        <begin position="196"/>
        <end position="375"/>
    </location>
</feature>
<organism evidence="13 14">
    <name type="scientific">Petrolisthes manimaculis</name>
    <dbReference type="NCBI Taxonomy" id="1843537"/>
    <lineage>
        <taxon>Eukaryota</taxon>
        <taxon>Metazoa</taxon>
        <taxon>Ecdysozoa</taxon>
        <taxon>Arthropoda</taxon>
        <taxon>Crustacea</taxon>
        <taxon>Multicrustacea</taxon>
        <taxon>Malacostraca</taxon>
        <taxon>Eumalacostraca</taxon>
        <taxon>Eucarida</taxon>
        <taxon>Decapoda</taxon>
        <taxon>Pleocyemata</taxon>
        <taxon>Anomura</taxon>
        <taxon>Galatheoidea</taxon>
        <taxon>Porcellanidae</taxon>
        <taxon>Petrolisthes</taxon>
    </lineage>
</organism>
<proteinExistence type="inferred from homology"/>
<dbReference type="InterPro" id="IPR011615">
    <property type="entry name" value="p53_DNA-bd"/>
</dbReference>
<evidence type="ECO:0000256" key="4">
    <source>
        <dbReference type="ARBA" id="ARBA00022723"/>
    </source>
</evidence>
<evidence type="ECO:0000256" key="8">
    <source>
        <dbReference type="ARBA" id="ARBA00023159"/>
    </source>
</evidence>
<comment type="caution">
    <text evidence="13">The sequence shown here is derived from an EMBL/GenBank/DDBJ whole genome shotgun (WGS) entry which is preliminary data.</text>
</comment>
<feature type="binding site" evidence="11">
    <location>
        <position position="328"/>
    </location>
    <ligand>
        <name>Zn(2+)</name>
        <dbReference type="ChEBI" id="CHEBI:29105"/>
    </ligand>
</feature>
<dbReference type="EMBL" id="JAWZYT010000517">
    <property type="protein sequence ID" value="KAK4322497.1"/>
    <property type="molecule type" value="Genomic_DNA"/>
</dbReference>
<keyword evidence="8" id="KW-0010">Activator</keyword>
<keyword evidence="6" id="KW-0805">Transcription regulation</keyword>
<dbReference type="AlphaFoldDB" id="A0AAE1QC87"/>
<protein>
    <recommendedName>
        <fullName evidence="12">p53 DNA-binding domain-containing protein</fullName>
    </recommendedName>
</protein>
<dbReference type="SUPFAM" id="SSF49417">
    <property type="entry name" value="p53-like transcription factors"/>
    <property type="match status" value="1"/>
</dbReference>
<keyword evidence="3" id="KW-0053">Apoptosis</keyword>
<dbReference type="InterPro" id="IPR008967">
    <property type="entry name" value="p53-like_TF_DNA-bd_sf"/>
</dbReference>
<evidence type="ECO:0000256" key="2">
    <source>
        <dbReference type="ARBA" id="ARBA00006167"/>
    </source>
</evidence>
<accession>A0AAE1QC87</accession>
<evidence type="ECO:0000259" key="12">
    <source>
        <dbReference type="Pfam" id="PF00870"/>
    </source>
</evidence>
<feature type="binding site" evidence="11">
    <location>
        <position position="324"/>
    </location>
    <ligand>
        <name>Zn(2+)</name>
        <dbReference type="ChEBI" id="CHEBI:29105"/>
    </ligand>
</feature>
<evidence type="ECO:0000256" key="5">
    <source>
        <dbReference type="ARBA" id="ARBA00022833"/>
    </source>
</evidence>
<dbReference type="InterPro" id="IPR012346">
    <property type="entry name" value="p53/RUNT-type_TF_DNA-bd_sf"/>
</dbReference>
<evidence type="ECO:0000313" key="14">
    <source>
        <dbReference type="Proteomes" id="UP001292094"/>
    </source>
</evidence>